<dbReference type="RefSeq" id="WP_391935783.1">
    <property type="nucleotide sequence ID" value="NZ_JBIBSM010000011.1"/>
</dbReference>
<gene>
    <name evidence="5" type="ORF">ACF05T_21605</name>
</gene>
<dbReference type="InterPro" id="IPR033140">
    <property type="entry name" value="Lipase_GDXG_put_SER_AS"/>
</dbReference>
<evidence type="ECO:0000256" key="3">
    <source>
        <dbReference type="PROSITE-ProRule" id="PRU10038"/>
    </source>
</evidence>
<evidence type="ECO:0000256" key="2">
    <source>
        <dbReference type="ARBA" id="ARBA00022801"/>
    </source>
</evidence>
<evidence type="ECO:0000313" key="6">
    <source>
        <dbReference type="Proteomes" id="UP001603013"/>
    </source>
</evidence>
<protein>
    <submittedName>
        <fullName evidence="5">Alpha/beta hydrolase</fullName>
    </submittedName>
</protein>
<dbReference type="GO" id="GO:0016787">
    <property type="term" value="F:hydrolase activity"/>
    <property type="evidence" value="ECO:0007669"/>
    <property type="project" value="UniProtKB-KW"/>
</dbReference>
<dbReference type="PANTHER" id="PTHR48081">
    <property type="entry name" value="AB HYDROLASE SUPERFAMILY PROTEIN C4A8.06C"/>
    <property type="match status" value="1"/>
</dbReference>
<dbReference type="Pfam" id="PF07859">
    <property type="entry name" value="Abhydrolase_3"/>
    <property type="match status" value="1"/>
</dbReference>
<comment type="caution">
    <text evidence="5">The sequence shown here is derived from an EMBL/GenBank/DDBJ whole genome shotgun (WGS) entry which is preliminary data.</text>
</comment>
<proteinExistence type="inferred from homology"/>
<dbReference type="PROSITE" id="PS01174">
    <property type="entry name" value="LIPASE_GDXG_SER"/>
    <property type="match status" value="1"/>
</dbReference>
<dbReference type="InterPro" id="IPR029058">
    <property type="entry name" value="AB_hydrolase_fold"/>
</dbReference>
<dbReference type="Gene3D" id="3.40.50.1820">
    <property type="entry name" value="alpha/beta hydrolase"/>
    <property type="match status" value="1"/>
</dbReference>
<dbReference type="SUPFAM" id="SSF53474">
    <property type="entry name" value="alpha/beta-Hydrolases"/>
    <property type="match status" value="1"/>
</dbReference>
<evidence type="ECO:0000259" key="4">
    <source>
        <dbReference type="Pfam" id="PF07859"/>
    </source>
</evidence>
<dbReference type="InterPro" id="IPR013094">
    <property type="entry name" value="AB_hydrolase_3"/>
</dbReference>
<comment type="similarity">
    <text evidence="1">Belongs to the 'GDXG' lipolytic enzyme family.</text>
</comment>
<keyword evidence="6" id="KW-1185">Reference proteome</keyword>
<feature type="active site" evidence="3">
    <location>
        <position position="157"/>
    </location>
</feature>
<name>A0ABW6YGS5_9ACTN</name>
<evidence type="ECO:0000256" key="1">
    <source>
        <dbReference type="ARBA" id="ARBA00010515"/>
    </source>
</evidence>
<sequence>MPLDPTYAMIRRYREVTGFTPLYKMSVEEARRADAETEAANWDWHEHPEEVFDVDFTGSAGRQTVRVYRPQSDEPLPMVLYFNGGGFVVGSLSTSDSICRALATMVPCVVVSVGYRLAPEHPFPAAVDDCYTAVKWAADHAAEFGADSRRIAVAGDSAGGNLAAAMALMARDENGPELSAQVLVYPPLHNNLASKSMRENKDPMFFNAHSSAWFWNHYLANPADGDSPYASPLKAADHSGLPSALILTAELCPVRDEGEAYANALSAAGVPVEHHDYAGLPHGFLAVAAKLQTSRDALALIAGYLRQRLGVNPPHSTDDAVLTANQMVSSGT</sequence>
<evidence type="ECO:0000313" key="5">
    <source>
        <dbReference type="EMBL" id="MFF8278681.1"/>
    </source>
</evidence>
<keyword evidence="2 5" id="KW-0378">Hydrolase</keyword>
<dbReference type="EMBL" id="JBIBSM010000011">
    <property type="protein sequence ID" value="MFF8278681.1"/>
    <property type="molecule type" value="Genomic_DNA"/>
</dbReference>
<accession>A0ABW6YGS5</accession>
<organism evidence="5 6">
    <name type="scientific">Streptomyces lateritius</name>
    <dbReference type="NCBI Taxonomy" id="67313"/>
    <lineage>
        <taxon>Bacteria</taxon>
        <taxon>Bacillati</taxon>
        <taxon>Actinomycetota</taxon>
        <taxon>Actinomycetes</taxon>
        <taxon>Kitasatosporales</taxon>
        <taxon>Streptomycetaceae</taxon>
        <taxon>Streptomyces</taxon>
    </lineage>
</organism>
<dbReference type="PANTHER" id="PTHR48081:SF8">
    <property type="entry name" value="ALPHA_BETA HYDROLASE FOLD-3 DOMAIN-CONTAINING PROTEIN-RELATED"/>
    <property type="match status" value="1"/>
</dbReference>
<reference evidence="5 6" key="1">
    <citation type="submission" date="2024-10" db="EMBL/GenBank/DDBJ databases">
        <title>The Natural Products Discovery Center: Release of the First 8490 Sequenced Strains for Exploring Actinobacteria Biosynthetic Diversity.</title>
        <authorList>
            <person name="Kalkreuter E."/>
            <person name="Kautsar S.A."/>
            <person name="Yang D."/>
            <person name="Bader C.D."/>
            <person name="Teijaro C.N."/>
            <person name="Fluegel L."/>
            <person name="Davis C.M."/>
            <person name="Simpson J.R."/>
            <person name="Lauterbach L."/>
            <person name="Steele A.D."/>
            <person name="Gui C."/>
            <person name="Meng S."/>
            <person name="Li G."/>
            <person name="Viehrig K."/>
            <person name="Ye F."/>
            <person name="Su P."/>
            <person name="Kiefer A.F."/>
            <person name="Nichols A."/>
            <person name="Cepeda A.J."/>
            <person name="Yan W."/>
            <person name="Fan B."/>
            <person name="Jiang Y."/>
            <person name="Adhikari A."/>
            <person name="Zheng C.-J."/>
            <person name="Schuster L."/>
            <person name="Cowan T.M."/>
            <person name="Smanski M.J."/>
            <person name="Chevrette M.G."/>
            <person name="De Carvalho L.P.S."/>
            <person name="Shen B."/>
        </authorList>
    </citation>
    <scope>NUCLEOTIDE SEQUENCE [LARGE SCALE GENOMIC DNA]</scope>
    <source>
        <strain evidence="5 6">NPDC015755</strain>
    </source>
</reference>
<feature type="domain" description="Alpha/beta hydrolase fold-3" evidence="4">
    <location>
        <begin position="79"/>
        <end position="285"/>
    </location>
</feature>
<dbReference type="Proteomes" id="UP001603013">
    <property type="component" value="Unassembled WGS sequence"/>
</dbReference>
<dbReference type="InterPro" id="IPR050300">
    <property type="entry name" value="GDXG_lipolytic_enzyme"/>
</dbReference>